<reference evidence="2 3" key="1">
    <citation type="journal article" date="2013" name="Curr. Biol.">
        <title>The Genome of the Foraminiferan Reticulomyxa filosa.</title>
        <authorList>
            <person name="Glockner G."/>
            <person name="Hulsmann N."/>
            <person name="Schleicher M."/>
            <person name="Noegel A.A."/>
            <person name="Eichinger L."/>
            <person name="Gallinger C."/>
            <person name="Pawlowski J."/>
            <person name="Sierra R."/>
            <person name="Euteneuer U."/>
            <person name="Pillet L."/>
            <person name="Moustafa A."/>
            <person name="Platzer M."/>
            <person name="Groth M."/>
            <person name="Szafranski K."/>
            <person name="Schliwa M."/>
        </authorList>
    </citation>
    <scope>NUCLEOTIDE SEQUENCE [LARGE SCALE GENOMIC DNA]</scope>
</reference>
<feature type="compositionally biased region" description="Polar residues" evidence="1">
    <location>
        <begin position="75"/>
        <end position="93"/>
    </location>
</feature>
<dbReference type="EMBL" id="ASPP01026168">
    <property type="protein sequence ID" value="ETO07428.1"/>
    <property type="molecule type" value="Genomic_DNA"/>
</dbReference>
<dbReference type="Proteomes" id="UP000023152">
    <property type="component" value="Unassembled WGS sequence"/>
</dbReference>
<name>X6LZV1_RETFI</name>
<dbReference type="AlphaFoldDB" id="X6LZV1"/>
<evidence type="ECO:0000256" key="1">
    <source>
        <dbReference type="SAM" id="MobiDB-lite"/>
    </source>
</evidence>
<accession>X6LZV1</accession>
<keyword evidence="3" id="KW-1185">Reference proteome</keyword>
<comment type="caution">
    <text evidence="2">The sequence shown here is derived from an EMBL/GenBank/DDBJ whole genome shotgun (WGS) entry which is preliminary data.</text>
</comment>
<evidence type="ECO:0000313" key="2">
    <source>
        <dbReference type="EMBL" id="ETO07428.1"/>
    </source>
</evidence>
<feature type="region of interest" description="Disordered" evidence="1">
    <location>
        <begin position="1"/>
        <end position="25"/>
    </location>
</feature>
<feature type="region of interest" description="Disordered" evidence="1">
    <location>
        <begin position="62"/>
        <end position="93"/>
    </location>
</feature>
<gene>
    <name evidence="2" type="ORF">RFI_29962</name>
</gene>
<organism evidence="2 3">
    <name type="scientific">Reticulomyxa filosa</name>
    <dbReference type="NCBI Taxonomy" id="46433"/>
    <lineage>
        <taxon>Eukaryota</taxon>
        <taxon>Sar</taxon>
        <taxon>Rhizaria</taxon>
        <taxon>Retaria</taxon>
        <taxon>Foraminifera</taxon>
        <taxon>Monothalamids</taxon>
        <taxon>Reticulomyxidae</taxon>
        <taxon>Reticulomyxa</taxon>
    </lineage>
</organism>
<protein>
    <submittedName>
        <fullName evidence="2">Uncharacterized protein</fullName>
    </submittedName>
</protein>
<feature type="compositionally biased region" description="Low complexity" evidence="1">
    <location>
        <begin position="10"/>
        <end position="25"/>
    </location>
</feature>
<evidence type="ECO:0000313" key="3">
    <source>
        <dbReference type="Proteomes" id="UP000023152"/>
    </source>
</evidence>
<sequence length="298" mass="32275">MLEPTVGSFSNQLTSTTTLPPSLTQFTSLPPGPYLAPPAMYGKTLEALAAVSPNYAPFGKPSPSPAMLSPPNLPNAGNFTGLSPPNPTPMNQSASNVLLRLSGLNQFTNSNVTLPANITAPNSSIQPGTTGTNFANLVAFLPQTSLSGLHQSLSPNWGATGLNSVTSMPSINNHFTASPSMNVNKTTGQPSNPYGNFPISLNGLNLSPPNLPVKDKYIIQLVYANSMVEKFFILNMQTLMCFTQVCFEKSLQKVTVDKQQDNLFLVNEKSFVIVFKNFWMVLLRRDKKVQKFATKFIL</sequence>
<proteinExistence type="predicted"/>